<dbReference type="PANTHER" id="PTHR38887:SF1">
    <property type="entry name" value="RAS MODIFICATION PROTEIN ERF4"/>
    <property type="match status" value="1"/>
</dbReference>
<evidence type="ECO:0000256" key="1">
    <source>
        <dbReference type="SAM" id="MobiDB-lite"/>
    </source>
</evidence>
<sequence>MAPRQNDRGPLYRVTGLVGLATEIHAQRKSKKTASQNATESSSTSTRNIQNELPAYDAMIGPQGNPAENYTDRPDMIEPLPLPIILPQRRPNSRSRGFVRAYAPDLWQYKGIDQQTFLAFLKDFHTSSQASPIFQVINVAAIAAGFAPSVIAMAVSAGVTAASKAAIEVQGRARTNNYLDKANEELFHPKNLHCMIMTFKPEAQGNVLLDFDLNSGAFSNAQTVLKKWSSTTSSSGRKPSGKLRTSDGTTKGELELPQAASLIFPSPSSQDESTTQEDSDEGADGRPSAQRRESSWKSTRKFVSEYKDRRAQADFAGRYGPDSKLAVPGAADPGKFASRFADPNHPINSGSPLALLTGGRIQSPDDVKAKLTQLTGRPQTQTVNYKDQAIAGVRDMIGQRKGSSPSLLGGVKGMMKQDVLYLVIAEIPTEEERSDLLASAEVERS</sequence>
<name>A0AAN6E2T9_9EURO</name>
<protein>
    <submittedName>
        <fullName evidence="2">Uncharacterized protein</fullName>
    </submittedName>
</protein>
<organism evidence="2 3">
    <name type="scientific">Exophiala viscosa</name>
    <dbReference type="NCBI Taxonomy" id="2486360"/>
    <lineage>
        <taxon>Eukaryota</taxon>
        <taxon>Fungi</taxon>
        <taxon>Dikarya</taxon>
        <taxon>Ascomycota</taxon>
        <taxon>Pezizomycotina</taxon>
        <taxon>Eurotiomycetes</taxon>
        <taxon>Chaetothyriomycetidae</taxon>
        <taxon>Chaetothyriales</taxon>
        <taxon>Herpotrichiellaceae</taxon>
        <taxon>Exophiala</taxon>
    </lineage>
</organism>
<dbReference type="PANTHER" id="PTHR38887">
    <property type="entry name" value="CHROMOSOME 21, WHOLE GENOME SHOTGUN SEQUENCE"/>
    <property type="match status" value="1"/>
</dbReference>
<proteinExistence type="predicted"/>
<evidence type="ECO:0000313" key="3">
    <source>
        <dbReference type="Proteomes" id="UP001203852"/>
    </source>
</evidence>
<reference evidence="2" key="1">
    <citation type="journal article" date="2022" name="bioRxiv">
        <title>Deciphering the potential niche of two novel black yeast fungi from a biological soil crust based on their genomes, phenotypes, and melanin regulation.</title>
        <authorList>
            <consortium name="DOE Joint Genome Institute"/>
            <person name="Carr E.C."/>
            <person name="Barton Q."/>
            <person name="Grambo S."/>
            <person name="Sullivan M."/>
            <person name="Renfro C.M."/>
            <person name="Kuo A."/>
            <person name="Pangilinan J."/>
            <person name="Lipzen A."/>
            <person name="Keymanesh K."/>
            <person name="Savage E."/>
            <person name="Barry K."/>
            <person name="Grigoriev I.V."/>
            <person name="Riekhof W.R."/>
            <person name="Harris S.S."/>
        </authorList>
    </citation>
    <scope>NUCLEOTIDE SEQUENCE</scope>
    <source>
        <strain evidence="2">JF 03-4F</strain>
    </source>
</reference>
<dbReference type="Proteomes" id="UP001203852">
    <property type="component" value="Unassembled WGS sequence"/>
</dbReference>
<feature type="region of interest" description="Disordered" evidence="1">
    <location>
        <begin position="228"/>
        <end position="300"/>
    </location>
</feature>
<evidence type="ECO:0000313" key="2">
    <source>
        <dbReference type="EMBL" id="KAI1616302.1"/>
    </source>
</evidence>
<dbReference type="InterPro" id="IPR053221">
    <property type="entry name" value="Burnettramic_acid_biosynth"/>
</dbReference>
<accession>A0AAN6E2T9</accession>
<feature type="compositionally biased region" description="Polar residues" evidence="1">
    <location>
        <begin position="33"/>
        <end position="47"/>
    </location>
</feature>
<gene>
    <name evidence="2" type="ORF">EDD36DRAFT_131821</name>
</gene>
<feature type="region of interest" description="Disordered" evidence="1">
    <location>
        <begin position="25"/>
        <end position="47"/>
    </location>
</feature>
<keyword evidence="3" id="KW-1185">Reference proteome</keyword>
<comment type="caution">
    <text evidence="2">The sequence shown here is derived from an EMBL/GenBank/DDBJ whole genome shotgun (WGS) entry which is preliminary data.</text>
</comment>
<dbReference type="AlphaFoldDB" id="A0AAN6E2T9"/>
<dbReference type="EMBL" id="MU404351">
    <property type="protein sequence ID" value="KAI1616302.1"/>
    <property type="molecule type" value="Genomic_DNA"/>
</dbReference>